<name>A0A5E4MA50_9HEMI</name>
<dbReference type="Proteomes" id="UP000325440">
    <property type="component" value="Unassembled WGS sequence"/>
</dbReference>
<protein>
    <submittedName>
        <fullName evidence="2">Uncharacterized protein</fullName>
    </submittedName>
</protein>
<keyword evidence="1" id="KW-0812">Transmembrane</keyword>
<evidence type="ECO:0000313" key="2">
    <source>
        <dbReference type="EMBL" id="VVC29114.1"/>
    </source>
</evidence>
<organism evidence="2 3">
    <name type="scientific">Cinara cedri</name>
    <dbReference type="NCBI Taxonomy" id="506608"/>
    <lineage>
        <taxon>Eukaryota</taxon>
        <taxon>Metazoa</taxon>
        <taxon>Ecdysozoa</taxon>
        <taxon>Arthropoda</taxon>
        <taxon>Hexapoda</taxon>
        <taxon>Insecta</taxon>
        <taxon>Pterygota</taxon>
        <taxon>Neoptera</taxon>
        <taxon>Paraneoptera</taxon>
        <taxon>Hemiptera</taxon>
        <taxon>Sternorrhyncha</taxon>
        <taxon>Aphidomorpha</taxon>
        <taxon>Aphidoidea</taxon>
        <taxon>Aphididae</taxon>
        <taxon>Lachninae</taxon>
        <taxon>Cinara</taxon>
    </lineage>
</organism>
<evidence type="ECO:0000313" key="3">
    <source>
        <dbReference type="Proteomes" id="UP000325440"/>
    </source>
</evidence>
<dbReference type="AlphaFoldDB" id="A0A5E4MA50"/>
<evidence type="ECO:0000256" key="1">
    <source>
        <dbReference type="SAM" id="Phobius"/>
    </source>
</evidence>
<accession>A0A5E4MA50</accession>
<keyword evidence="3" id="KW-1185">Reference proteome</keyword>
<dbReference type="OrthoDB" id="6628064at2759"/>
<feature type="transmembrane region" description="Helical" evidence="1">
    <location>
        <begin position="62"/>
        <end position="86"/>
    </location>
</feature>
<reference evidence="2 3" key="1">
    <citation type="submission" date="2019-08" db="EMBL/GenBank/DDBJ databases">
        <authorList>
            <person name="Alioto T."/>
            <person name="Alioto T."/>
            <person name="Gomez Garrido J."/>
        </authorList>
    </citation>
    <scope>NUCLEOTIDE SEQUENCE [LARGE SCALE GENOMIC DNA]</scope>
</reference>
<sequence>MEESAVISIEETTVVSPKESTVIAIDTLTVLLPYVGDAPEAGNSRVADGHDAMCPPDGSFCLVFTCVLGFAATMILDGVCLSLFLYDSNVVMAEQLLSSSLSALEHLSVVWL</sequence>
<proteinExistence type="predicted"/>
<gene>
    <name evidence="2" type="ORF">CINCED_3A008122</name>
</gene>
<keyword evidence="1" id="KW-1133">Transmembrane helix</keyword>
<keyword evidence="1" id="KW-0472">Membrane</keyword>
<dbReference type="EMBL" id="CABPRJ010000487">
    <property type="protein sequence ID" value="VVC29114.1"/>
    <property type="molecule type" value="Genomic_DNA"/>
</dbReference>